<proteinExistence type="predicted"/>
<accession>A0A1F7GLH6</accession>
<comment type="caution">
    <text evidence="2">The sequence shown here is derived from an EMBL/GenBank/DDBJ whole genome shotgun (WGS) entry which is preliminary data.</text>
</comment>
<reference evidence="2 3" key="1">
    <citation type="journal article" date="2016" name="Nat. Commun.">
        <title>Thousands of microbial genomes shed light on interconnected biogeochemical processes in an aquifer system.</title>
        <authorList>
            <person name="Anantharaman K."/>
            <person name="Brown C.T."/>
            <person name="Hug L.A."/>
            <person name="Sharon I."/>
            <person name="Castelle C.J."/>
            <person name="Probst A.J."/>
            <person name="Thomas B.C."/>
            <person name="Singh A."/>
            <person name="Wilkins M.J."/>
            <person name="Karaoz U."/>
            <person name="Brodie E.L."/>
            <person name="Williams K.H."/>
            <person name="Hubbard S.S."/>
            <person name="Banfield J.F."/>
        </authorList>
    </citation>
    <scope>NUCLEOTIDE SEQUENCE [LARGE SCALE GENOMIC DNA]</scope>
</reference>
<evidence type="ECO:0000313" key="2">
    <source>
        <dbReference type="EMBL" id="OGK19645.1"/>
    </source>
</evidence>
<gene>
    <name evidence="2" type="ORF">A2799_01280</name>
</gene>
<feature type="region of interest" description="Disordered" evidence="1">
    <location>
        <begin position="1"/>
        <end position="22"/>
    </location>
</feature>
<dbReference type="Proteomes" id="UP000176850">
    <property type="component" value="Unassembled WGS sequence"/>
</dbReference>
<evidence type="ECO:0000256" key="1">
    <source>
        <dbReference type="SAM" id="MobiDB-lite"/>
    </source>
</evidence>
<dbReference type="EMBL" id="MFZH01000007">
    <property type="protein sequence ID" value="OGK19645.1"/>
    <property type="molecule type" value="Genomic_DNA"/>
</dbReference>
<evidence type="ECO:0000313" key="3">
    <source>
        <dbReference type="Proteomes" id="UP000176850"/>
    </source>
</evidence>
<protein>
    <submittedName>
        <fullName evidence="2">Uncharacterized protein</fullName>
    </submittedName>
</protein>
<name>A0A1F7GLH6_9BACT</name>
<sequence length="173" mass="18532">MTIESKGMASTPPIPDTSLGAEPGEKITEVAFAWVGYQIPPENTAEFDTYAYLIHKGLGLIELGADGLEDAAGYRRPGDALFVVVGFDGNEHEVTRITVAAYESKAHRNAVDFKDGPGKIVLDHASAMAERLGGSLISIREPVLPEDAEQFLQDTDPRIEYPVGQPAQPGPAI</sequence>
<organism evidence="2 3">
    <name type="scientific">Candidatus Roizmanbacteria bacterium RIFCSPHIGHO2_01_FULL_39_24</name>
    <dbReference type="NCBI Taxonomy" id="1802032"/>
    <lineage>
        <taxon>Bacteria</taxon>
        <taxon>Candidatus Roizmaniibacteriota</taxon>
    </lineage>
</organism>
<dbReference type="AlphaFoldDB" id="A0A1F7GLH6"/>